<dbReference type="EMBL" id="PP511798">
    <property type="protein sequence ID" value="XCD07696.1"/>
    <property type="molecule type" value="Genomic_DNA"/>
</dbReference>
<keyword evidence="2" id="KW-1133">Transmembrane helix</keyword>
<keyword evidence="2" id="KW-0472">Membrane</keyword>
<name>A0AAU8B6M1_9VIRU</name>
<feature type="compositionally biased region" description="Polar residues" evidence="1">
    <location>
        <begin position="39"/>
        <end position="53"/>
    </location>
</feature>
<keyword evidence="2" id="KW-0812">Transmembrane</keyword>
<proteinExistence type="predicted"/>
<accession>A0AAU8B6M1</accession>
<evidence type="ECO:0000313" key="3">
    <source>
        <dbReference type="EMBL" id="XCD07696.1"/>
    </source>
</evidence>
<sequence>MTKQHLYKIIEVILTAAISVAAILLLDSCTASMSLFWKNNGSSQNTEQSTSARVDTLKSPDINLNF</sequence>
<evidence type="ECO:0008006" key="4">
    <source>
        <dbReference type="Google" id="ProtNLM"/>
    </source>
</evidence>
<organism evidence="3">
    <name type="scientific">Dulem virus 258</name>
    <dbReference type="NCBI Taxonomy" id="3145735"/>
    <lineage>
        <taxon>Viruses</taxon>
        <taxon>Monodnaviria</taxon>
        <taxon>Sangervirae</taxon>
        <taxon>Phixviricota</taxon>
        <taxon>Malgrandaviricetes</taxon>
        <taxon>Petitvirales</taxon>
        <taxon>Microviridae</taxon>
        <taxon>Microvirus</taxon>
    </lineage>
</organism>
<feature type="region of interest" description="Disordered" evidence="1">
    <location>
        <begin position="39"/>
        <end position="66"/>
    </location>
</feature>
<protein>
    <recommendedName>
        <fullName evidence="4">Lipoprotein</fullName>
    </recommendedName>
</protein>
<evidence type="ECO:0000256" key="1">
    <source>
        <dbReference type="SAM" id="MobiDB-lite"/>
    </source>
</evidence>
<reference evidence="3" key="1">
    <citation type="submission" date="2024-03" db="EMBL/GenBank/DDBJ databases">
        <title>Diverse circular DNA viruses in blood, oral, and fecal samples of captive lemurs.</title>
        <authorList>
            <person name="Paietta E.N."/>
            <person name="Kraberger S."/>
            <person name="Lund M.C."/>
            <person name="Custer J.M."/>
            <person name="Vargas K.M."/>
            <person name="Ehmke E.E."/>
            <person name="Yoder A.D."/>
            <person name="Varsani A."/>
        </authorList>
    </citation>
    <scope>NUCLEOTIDE SEQUENCE</scope>
    <source>
        <strain evidence="3">Duke_28FS_35</strain>
    </source>
</reference>
<evidence type="ECO:0000256" key="2">
    <source>
        <dbReference type="SAM" id="Phobius"/>
    </source>
</evidence>
<feature type="transmembrane region" description="Helical" evidence="2">
    <location>
        <begin position="12"/>
        <end position="37"/>
    </location>
</feature>